<dbReference type="EMBL" id="KB405078">
    <property type="protein sequence ID" value="EMF54303.1"/>
    <property type="molecule type" value="Genomic_DNA"/>
</dbReference>
<evidence type="ECO:0000313" key="3">
    <source>
        <dbReference type="Proteomes" id="UP000030760"/>
    </source>
</evidence>
<name>M3EYJ5_9ACTN</name>
<feature type="region of interest" description="Disordered" evidence="1">
    <location>
        <begin position="1"/>
        <end position="72"/>
    </location>
</feature>
<protein>
    <submittedName>
        <fullName evidence="2">Uncharacterized protein</fullName>
    </submittedName>
</protein>
<reference evidence="3" key="1">
    <citation type="journal article" date="2013" name="Genome Announc.">
        <title>Draft Genome Sequence of Streptomyces bottropensis ATCC 25435, a Bottromycin-Producing Actinomycete.</title>
        <authorList>
            <person name="Zhang H."/>
            <person name="Zhou W."/>
            <person name="Zhuang Y."/>
            <person name="Liang X."/>
            <person name="Liu T."/>
        </authorList>
    </citation>
    <scope>NUCLEOTIDE SEQUENCE [LARGE SCALE GENOMIC DNA]</scope>
    <source>
        <strain evidence="3">ATCC 25435</strain>
    </source>
</reference>
<gene>
    <name evidence="2" type="ORF">SBD_3971</name>
</gene>
<proteinExistence type="predicted"/>
<evidence type="ECO:0000313" key="2">
    <source>
        <dbReference type="EMBL" id="EMF54303.1"/>
    </source>
</evidence>
<evidence type="ECO:0000256" key="1">
    <source>
        <dbReference type="SAM" id="MobiDB-lite"/>
    </source>
</evidence>
<sequence>MGPQYLGDPQRRSPGGPGQLQRDVRRVVPAPPGPGGSHDGMCGHGDTQLPFVHSTTHRAQHGTGELDGGHGTRVWEEGGGYASRFGLRSGMWTGLGGAPAAEASTRGRRRGSASWADGQGRRFEVSTAPGGSEPPQPAVQQSSSPENSHAHGVQLPVRPARSAHSVCSACACSVPPTGAGPSPPTP</sequence>
<dbReference type="Proteomes" id="UP000030760">
    <property type="component" value="Unassembled WGS sequence"/>
</dbReference>
<organism evidence="2 3">
    <name type="scientific">Streptomyces bottropensis ATCC 25435</name>
    <dbReference type="NCBI Taxonomy" id="1054862"/>
    <lineage>
        <taxon>Bacteria</taxon>
        <taxon>Bacillati</taxon>
        <taxon>Actinomycetota</taxon>
        <taxon>Actinomycetes</taxon>
        <taxon>Kitasatosporales</taxon>
        <taxon>Streptomycetaceae</taxon>
        <taxon>Streptomyces</taxon>
    </lineage>
</organism>
<feature type="region of interest" description="Disordered" evidence="1">
    <location>
        <begin position="89"/>
        <end position="186"/>
    </location>
</feature>
<dbReference type="AlphaFoldDB" id="M3EYJ5"/>
<accession>M3EYJ5</accession>
<feature type="compositionally biased region" description="Low complexity" evidence="1">
    <location>
        <begin position="160"/>
        <end position="180"/>
    </location>
</feature>